<feature type="binding site" evidence="8">
    <location>
        <position position="503"/>
    </location>
    <ligand>
        <name>Ca(2+)</name>
        <dbReference type="ChEBI" id="CHEBI:29108"/>
    </ligand>
</feature>
<dbReference type="OrthoDB" id="2919105at2759"/>
<keyword evidence="2 8" id="KW-0479">Metal-binding</keyword>
<dbReference type="MEROPS" id="S53.A02"/>
<feature type="active site" description="Charge relay system" evidence="8">
    <location>
        <position position="225"/>
    </location>
</feature>
<dbReference type="GO" id="GO:0006508">
    <property type="term" value="P:proteolysis"/>
    <property type="evidence" value="ECO:0007669"/>
    <property type="project" value="UniProtKB-KW"/>
</dbReference>
<evidence type="ECO:0000313" key="11">
    <source>
        <dbReference type="EMBL" id="ELR18532.1"/>
    </source>
</evidence>
<dbReference type="GO" id="GO:0004252">
    <property type="term" value="F:serine-type endopeptidase activity"/>
    <property type="evidence" value="ECO:0007669"/>
    <property type="project" value="UniProtKB-UniRule"/>
</dbReference>
<dbReference type="KEGG" id="acan:ACA1_153950"/>
<evidence type="ECO:0000259" key="10">
    <source>
        <dbReference type="PROSITE" id="PS51695"/>
    </source>
</evidence>
<dbReference type="FunFam" id="3.40.50.200:FF:000047">
    <property type="entry name" value="Dipeptidyl aminopeptidase"/>
    <property type="match status" value="1"/>
</dbReference>
<evidence type="ECO:0000256" key="8">
    <source>
        <dbReference type="PROSITE-ProRule" id="PRU01032"/>
    </source>
</evidence>
<dbReference type="GeneID" id="14919410"/>
<organism evidence="11 12">
    <name type="scientific">Acanthamoeba castellanii (strain ATCC 30010 / Neff)</name>
    <dbReference type="NCBI Taxonomy" id="1257118"/>
    <lineage>
        <taxon>Eukaryota</taxon>
        <taxon>Amoebozoa</taxon>
        <taxon>Discosea</taxon>
        <taxon>Longamoebia</taxon>
        <taxon>Centramoebida</taxon>
        <taxon>Acanthamoebidae</taxon>
        <taxon>Acanthamoeba</taxon>
    </lineage>
</organism>
<dbReference type="EMBL" id="KB007951">
    <property type="protein sequence ID" value="ELR18532.1"/>
    <property type="molecule type" value="Genomic_DNA"/>
</dbReference>
<keyword evidence="1 8" id="KW-0645">Protease</keyword>
<dbReference type="GO" id="GO:0046872">
    <property type="term" value="F:metal ion binding"/>
    <property type="evidence" value="ECO:0007669"/>
    <property type="project" value="UniProtKB-UniRule"/>
</dbReference>
<dbReference type="GO" id="GO:0008240">
    <property type="term" value="F:tripeptidyl-peptidase activity"/>
    <property type="evidence" value="ECO:0007669"/>
    <property type="project" value="TreeGrafter"/>
</dbReference>
<dbReference type="InterPro" id="IPR030400">
    <property type="entry name" value="Sedolisin_dom"/>
</dbReference>
<dbReference type="CDD" id="cd04056">
    <property type="entry name" value="Peptidases_S53"/>
    <property type="match status" value="1"/>
</dbReference>
<feature type="active site" description="Charge relay system" evidence="8">
    <location>
        <position position="458"/>
    </location>
</feature>
<feature type="signal peptide" evidence="9">
    <location>
        <begin position="1"/>
        <end position="26"/>
    </location>
</feature>
<evidence type="ECO:0000256" key="1">
    <source>
        <dbReference type="ARBA" id="ARBA00022670"/>
    </source>
</evidence>
<dbReference type="InterPro" id="IPR023828">
    <property type="entry name" value="Peptidase_S8_Ser-AS"/>
</dbReference>
<feature type="binding site" evidence="8">
    <location>
        <position position="504"/>
    </location>
    <ligand>
        <name>Ca(2+)</name>
        <dbReference type="ChEBI" id="CHEBI:29108"/>
    </ligand>
</feature>
<keyword evidence="5 8" id="KW-0720">Serine protease</keyword>
<evidence type="ECO:0000256" key="9">
    <source>
        <dbReference type="SAM" id="SignalP"/>
    </source>
</evidence>
<dbReference type="PROSITE" id="PS51695">
    <property type="entry name" value="SEDOLISIN"/>
    <property type="match status" value="1"/>
</dbReference>
<dbReference type="Proteomes" id="UP000011083">
    <property type="component" value="Unassembled WGS sequence"/>
</dbReference>
<dbReference type="InterPro" id="IPR036852">
    <property type="entry name" value="Peptidase_S8/S53_dom_sf"/>
</dbReference>
<dbReference type="InterPro" id="IPR000209">
    <property type="entry name" value="Peptidase_S8/S53_dom"/>
</dbReference>
<evidence type="ECO:0000256" key="2">
    <source>
        <dbReference type="ARBA" id="ARBA00022723"/>
    </source>
</evidence>
<dbReference type="VEuPathDB" id="AmoebaDB:ACA1_153950"/>
<dbReference type="Gene3D" id="3.40.50.200">
    <property type="entry name" value="Peptidase S8/S53 domain"/>
    <property type="match status" value="1"/>
</dbReference>
<dbReference type="STRING" id="1257118.L8GZY2"/>
<evidence type="ECO:0000313" key="12">
    <source>
        <dbReference type="Proteomes" id="UP000011083"/>
    </source>
</evidence>
<evidence type="ECO:0000256" key="5">
    <source>
        <dbReference type="ARBA" id="ARBA00022825"/>
    </source>
</evidence>
<dbReference type="SUPFAM" id="SSF52743">
    <property type="entry name" value="Subtilisin-like"/>
    <property type="match status" value="1"/>
</dbReference>
<keyword evidence="7" id="KW-0325">Glycoprotein</keyword>
<feature type="binding site" evidence="8">
    <location>
        <position position="530"/>
    </location>
    <ligand>
        <name>Ca(2+)</name>
        <dbReference type="ChEBI" id="CHEBI:29108"/>
    </ligand>
</feature>
<keyword evidence="12" id="KW-1185">Reference proteome</keyword>
<evidence type="ECO:0000256" key="4">
    <source>
        <dbReference type="ARBA" id="ARBA00022801"/>
    </source>
</evidence>
<evidence type="ECO:0000256" key="3">
    <source>
        <dbReference type="ARBA" id="ARBA00022729"/>
    </source>
</evidence>
<proteinExistence type="predicted"/>
<name>L8GZY2_ACACF</name>
<reference evidence="11 12" key="1">
    <citation type="journal article" date="2013" name="Genome Biol.">
        <title>Genome of Acanthamoeba castellanii highlights extensive lateral gene transfer and early evolution of tyrosine kinase signaling.</title>
        <authorList>
            <person name="Clarke M."/>
            <person name="Lohan A.J."/>
            <person name="Liu B."/>
            <person name="Lagkouvardos I."/>
            <person name="Roy S."/>
            <person name="Zafar N."/>
            <person name="Bertelli C."/>
            <person name="Schilde C."/>
            <person name="Kianianmomeni A."/>
            <person name="Burglin T.R."/>
            <person name="Frech C."/>
            <person name="Turcotte B."/>
            <person name="Kopec K.O."/>
            <person name="Synnott J.M."/>
            <person name="Choo C."/>
            <person name="Paponov I."/>
            <person name="Finkler A."/>
            <person name="Soon Heng Tan C."/>
            <person name="Hutchins A.P."/>
            <person name="Weinmeier T."/>
            <person name="Rattei T."/>
            <person name="Chu J.S."/>
            <person name="Gimenez G."/>
            <person name="Irimia M."/>
            <person name="Rigden D.J."/>
            <person name="Fitzpatrick D.A."/>
            <person name="Lorenzo-Morales J."/>
            <person name="Bateman A."/>
            <person name="Chiu C.H."/>
            <person name="Tang P."/>
            <person name="Hegemann P."/>
            <person name="Fromm H."/>
            <person name="Raoult D."/>
            <person name="Greub G."/>
            <person name="Miranda-Saavedra D."/>
            <person name="Chen N."/>
            <person name="Nash P."/>
            <person name="Ginger M.L."/>
            <person name="Horn M."/>
            <person name="Schaap P."/>
            <person name="Caler L."/>
            <person name="Loftus B."/>
        </authorList>
    </citation>
    <scope>NUCLEOTIDE SEQUENCE [LARGE SCALE GENOMIC DNA]</scope>
    <source>
        <strain evidence="11 12">Neff</strain>
    </source>
</reference>
<dbReference type="PROSITE" id="PS00138">
    <property type="entry name" value="SUBTILASE_SER"/>
    <property type="match status" value="1"/>
</dbReference>
<dbReference type="InterPro" id="IPR050819">
    <property type="entry name" value="Tripeptidyl-peptidase_I"/>
</dbReference>
<feature type="domain" description="Peptidase S53" evidence="10">
    <location>
        <begin position="157"/>
        <end position="552"/>
    </location>
</feature>
<dbReference type="Pfam" id="PF00082">
    <property type="entry name" value="Peptidase_S8"/>
    <property type="match status" value="1"/>
</dbReference>
<feature type="binding site" evidence="8">
    <location>
        <position position="532"/>
    </location>
    <ligand>
        <name>Ca(2+)</name>
        <dbReference type="ChEBI" id="CHEBI:29108"/>
    </ligand>
</feature>
<sequence>MSPTSLALALFLFVACTGTLTGSAAASIKFPYASADGAARYAGWVPTYTAAAAQSDLHRVTLYLTPSNPALLDPCSEAPPAIAGFYVQINSTNPAVGKSKSEWLDSQCTFNGNYTTCTGSVKAWLYDALNVSVAAAFENDHVGPSGYNPYPVLATPPIVPQNIWKQYNIPPNTLVTTNVTQCVVEFEQQYYSPSDLTLFLEQTGLPTDTPVTVIGPNYPNQPGGEANLDIQYIMGVAPGAPTVFWSIYANSTVEIDDILQWALQMSNTENPPQVNSLSYGMTEVNVDKYLGKGYLARADFEFKKLALRGITIIIASGDTGAGDLGDEPMAVPNCNTLHADWPSQSAYVTSVSSTIITPAAEPICYQQGVDCLDGPLGEIVVSVDQGLFWTTGGGFSNISARAPYQAQEVERYLNHKSITFPASGVWNPNGRAYPDVSAVGHNLMVALSGKFIPVDGTSASAPIFAGVVTLLNDARAAAGLPPLGFLNPMLYKARRERPQTFYDVTWGNNRCGALGFDPVCCPHGYHATDGWDAASGLGTPNFLELKEFVLQYPKAH</sequence>
<accession>L8GZY2</accession>
<dbReference type="OMA" id="MQVHETR"/>
<keyword evidence="6 8" id="KW-0106">Calcium</keyword>
<feature type="active site" description="Charge relay system" evidence="8">
    <location>
        <position position="229"/>
    </location>
</feature>
<keyword evidence="3 9" id="KW-0732">Signal</keyword>
<gene>
    <name evidence="11" type="ORF">ACA1_153950</name>
</gene>
<evidence type="ECO:0000256" key="6">
    <source>
        <dbReference type="ARBA" id="ARBA00022837"/>
    </source>
</evidence>
<feature type="chain" id="PRO_5003990249" evidence="9">
    <location>
        <begin position="27"/>
        <end position="556"/>
    </location>
</feature>
<comment type="cofactor">
    <cofactor evidence="8">
        <name>Ca(2+)</name>
        <dbReference type="ChEBI" id="CHEBI:29108"/>
    </cofactor>
    <text evidence="8">Binds 1 Ca(2+) ion per subunit.</text>
</comment>
<dbReference type="PANTHER" id="PTHR14218">
    <property type="entry name" value="PROTEASE S8 TRIPEPTIDYL PEPTIDASE I CLN2"/>
    <property type="match status" value="1"/>
</dbReference>
<dbReference type="AlphaFoldDB" id="L8GZY2"/>
<keyword evidence="4 8" id="KW-0378">Hydrolase</keyword>
<dbReference type="RefSeq" id="XP_004340571.1">
    <property type="nucleotide sequence ID" value="XM_004340523.1"/>
</dbReference>
<protein>
    <submittedName>
        <fullName evidence="11">Sedolisinlike peptidase</fullName>
    </submittedName>
</protein>
<evidence type="ECO:0000256" key="7">
    <source>
        <dbReference type="ARBA" id="ARBA00023180"/>
    </source>
</evidence>
<dbReference type="PANTHER" id="PTHR14218:SF7">
    <property type="entry name" value="DIPEPTIDYL AMINOPEPTIDASE"/>
    <property type="match status" value="1"/>
</dbReference>